<dbReference type="PIRSF" id="PIRSF031773">
    <property type="entry name" value="DevC"/>
    <property type="match status" value="1"/>
</dbReference>
<keyword evidence="5 8" id="KW-1133">Transmembrane helix</keyword>
<evidence type="ECO:0000313" key="10">
    <source>
        <dbReference type="EMBL" id="MBP3959346.1"/>
    </source>
</evidence>
<dbReference type="EMBL" id="JAGKQQ010000001">
    <property type="protein sequence ID" value="MBP3959346.1"/>
    <property type="molecule type" value="Genomic_DNA"/>
</dbReference>
<feature type="transmembrane region" description="Helical" evidence="8">
    <location>
        <begin position="276"/>
        <end position="306"/>
    </location>
</feature>
<evidence type="ECO:0000256" key="5">
    <source>
        <dbReference type="ARBA" id="ARBA00022989"/>
    </source>
</evidence>
<dbReference type="InterPro" id="IPR051125">
    <property type="entry name" value="ABC-4/HrtB_transporter"/>
</dbReference>
<feature type="transmembrane region" description="Helical" evidence="8">
    <location>
        <begin position="372"/>
        <end position="394"/>
    </location>
</feature>
<dbReference type="InterPro" id="IPR005891">
    <property type="entry name" value="DevC"/>
</dbReference>
<evidence type="ECO:0000256" key="6">
    <source>
        <dbReference type="ARBA" id="ARBA00023136"/>
    </source>
</evidence>
<keyword evidence="6 8" id="KW-0472">Membrane</keyword>
<dbReference type="Pfam" id="PF02687">
    <property type="entry name" value="FtsX"/>
    <property type="match status" value="1"/>
</dbReference>
<dbReference type="NCBIfam" id="TIGR01185">
    <property type="entry name" value="devC"/>
    <property type="match status" value="1"/>
</dbReference>
<protein>
    <submittedName>
        <fullName evidence="10">FtsX-like permease family protein</fullName>
    </submittedName>
</protein>
<dbReference type="PANTHER" id="PTHR43738">
    <property type="entry name" value="ABC TRANSPORTER, MEMBRANE PROTEIN"/>
    <property type="match status" value="1"/>
</dbReference>
<dbReference type="Proteomes" id="UP000676565">
    <property type="component" value="Unassembled WGS sequence"/>
</dbReference>
<organism evidence="10 11">
    <name type="scientific">Gemmata palustris</name>
    <dbReference type="NCBI Taxonomy" id="2822762"/>
    <lineage>
        <taxon>Bacteria</taxon>
        <taxon>Pseudomonadati</taxon>
        <taxon>Planctomycetota</taxon>
        <taxon>Planctomycetia</taxon>
        <taxon>Gemmatales</taxon>
        <taxon>Gemmataceae</taxon>
        <taxon>Gemmata</taxon>
    </lineage>
</organism>
<dbReference type="InterPro" id="IPR003838">
    <property type="entry name" value="ABC3_permease_C"/>
</dbReference>
<sequence length="406" mass="43670">MPAPAPVPLAWKNLAHDRVRFALFASGVGFAVVLMGVQYGIMNAMLDSNTVLIERLKGDIVLINPNKASLLFREGVSRRRIAEAEGVAGVKSVSPVFVEYSIAALRHTAADPSARTSTRRVRVIGVDPNADVLDLPGVSAKDWQELNTPGTALYDRKSRPHPDQVNHPGESVFGKLEPGAGTELAGRDIRLVAGFEMGFDFGTDGSVVVSDRTFEKWVREPYYPTSPMAETDIGVVKLLPGADVKGVKAALQSKFAAGSDVLVLTRDEMVSREKSFWWVNTPIGFAFGAGVLLGFVVGMVICYQILASDVADHLPEYATLKAIGYTNRYLSWIVLQESLILAAAGFIPGVAVTYAMYLVLSEITGLPMILTPARFALVMVLTVVMCVASGALAVSKVKKVDPADVF</sequence>
<evidence type="ECO:0000256" key="3">
    <source>
        <dbReference type="ARBA" id="ARBA00022475"/>
    </source>
</evidence>
<evidence type="ECO:0000256" key="1">
    <source>
        <dbReference type="ARBA" id="ARBA00004651"/>
    </source>
</evidence>
<evidence type="ECO:0000256" key="7">
    <source>
        <dbReference type="SAM" id="MobiDB-lite"/>
    </source>
</evidence>
<keyword evidence="2" id="KW-0813">Transport</keyword>
<feature type="compositionally biased region" description="Basic and acidic residues" evidence="7">
    <location>
        <begin position="154"/>
        <end position="164"/>
    </location>
</feature>
<dbReference type="PANTHER" id="PTHR43738:SF1">
    <property type="entry name" value="HEMIN TRANSPORT SYSTEM PERMEASE PROTEIN HRTB-RELATED"/>
    <property type="match status" value="1"/>
</dbReference>
<gene>
    <name evidence="10" type="ORF">J8F10_29220</name>
</gene>
<dbReference type="RefSeq" id="WP_210659978.1">
    <property type="nucleotide sequence ID" value="NZ_JAGKQQ010000001.1"/>
</dbReference>
<feature type="transmembrane region" description="Helical" evidence="8">
    <location>
        <begin position="339"/>
        <end position="360"/>
    </location>
</feature>
<name>A0ABS5C037_9BACT</name>
<feature type="domain" description="ABC3 transporter permease C-terminal" evidence="9">
    <location>
        <begin position="291"/>
        <end position="402"/>
    </location>
</feature>
<proteinExistence type="predicted"/>
<evidence type="ECO:0000256" key="8">
    <source>
        <dbReference type="SAM" id="Phobius"/>
    </source>
</evidence>
<keyword evidence="3" id="KW-1003">Cell membrane</keyword>
<reference evidence="10 11" key="1">
    <citation type="submission" date="2021-04" db="EMBL/GenBank/DDBJ databases">
        <authorList>
            <person name="Ivanova A."/>
        </authorList>
    </citation>
    <scope>NUCLEOTIDE SEQUENCE [LARGE SCALE GENOMIC DNA]</scope>
    <source>
        <strain evidence="10 11">G18</strain>
    </source>
</reference>
<evidence type="ECO:0000313" key="11">
    <source>
        <dbReference type="Proteomes" id="UP000676565"/>
    </source>
</evidence>
<comment type="subcellular location">
    <subcellularLocation>
        <location evidence="1">Cell membrane</location>
        <topology evidence="1">Multi-pass membrane protein</topology>
    </subcellularLocation>
</comment>
<keyword evidence="4 8" id="KW-0812">Transmembrane</keyword>
<evidence type="ECO:0000259" key="9">
    <source>
        <dbReference type="Pfam" id="PF02687"/>
    </source>
</evidence>
<feature type="transmembrane region" description="Helical" evidence="8">
    <location>
        <begin position="20"/>
        <end position="41"/>
    </location>
</feature>
<comment type="caution">
    <text evidence="10">The sequence shown here is derived from an EMBL/GenBank/DDBJ whole genome shotgun (WGS) entry which is preliminary data.</text>
</comment>
<evidence type="ECO:0000256" key="4">
    <source>
        <dbReference type="ARBA" id="ARBA00022692"/>
    </source>
</evidence>
<evidence type="ECO:0000256" key="2">
    <source>
        <dbReference type="ARBA" id="ARBA00022448"/>
    </source>
</evidence>
<feature type="region of interest" description="Disordered" evidence="7">
    <location>
        <begin position="151"/>
        <end position="177"/>
    </location>
</feature>
<keyword evidence="11" id="KW-1185">Reference proteome</keyword>
<accession>A0ABS5C037</accession>